<gene>
    <name evidence="15" type="ORF">COCHEDRAFT_1156205</name>
</gene>
<feature type="region of interest" description="Disordered" evidence="11">
    <location>
        <begin position="1"/>
        <end position="139"/>
    </location>
</feature>
<reference evidence="16" key="2">
    <citation type="journal article" date="2013" name="PLoS Genet.">
        <title>Comparative genome structure, secondary metabolite, and effector coding capacity across Cochliobolus pathogens.</title>
        <authorList>
            <person name="Condon B.J."/>
            <person name="Leng Y."/>
            <person name="Wu D."/>
            <person name="Bushley K.E."/>
            <person name="Ohm R.A."/>
            <person name="Otillar R."/>
            <person name="Martin J."/>
            <person name="Schackwitz W."/>
            <person name="Grimwood J."/>
            <person name="MohdZainudin N."/>
            <person name="Xue C."/>
            <person name="Wang R."/>
            <person name="Manning V.A."/>
            <person name="Dhillon B."/>
            <person name="Tu Z.J."/>
            <person name="Steffenson B.J."/>
            <person name="Salamov A."/>
            <person name="Sun H."/>
            <person name="Lowry S."/>
            <person name="LaButti K."/>
            <person name="Han J."/>
            <person name="Copeland A."/>
            <person name="Lindquist E."/>
            <person name="Barry K."/>
            <person name="Schmutz J."/>
            <person name="Baker S.E."/>
            <person name="Ciuffetti L.M."/>
            <person name="Grigoriev I.V."/>
            <person name="Zhong S."/>
            <person name="Turgeon B.G."/>
        </authorList>
    </citation>
    <scope>NUCLEOTIDE SEQUENCE [LARGE SCALE GENOMIC DNA]</scope>
    <source>
        <strain evidence="16">C5 / ATCC 48332 / race O</strain>
    </source>
</reference>
<feature type="transmembrane region" description="Helical" evidence="12">
    <location>
        <begin position="234"/>
        <end position="258"/>
    </location>
</feature>
<dbReference type="InterPro" id="IPR000008">
    <property type="entry name" value="C2_dom"/>
</dbReference>
<feature type="compositionally biased region" description="Basic and acidic residues" evidence="11">
    <location>
        <begin position="405"/>
        <end position="415"/>
    </location>
</feature>
<feature type="domain" description="C2" evidence="13">
    <location>
        <begin position="558"/>
        <end position="686"/>
    </location>
</feature>
<feature type="region of interest" description="Disordered" evidence="11">
    <location>
        <begin position="396"/>
        <end position="430"/>
    </location>
</feature>
<evidence type="ECO:0000256" key="9">
    <source>
        <dbReference type="ARBA" id="ARBA00023121"/>
    </source>
</evidence>
<feature type="compositionally biased region" description="Basic and acidic residues" evidence="11">
    <location>
        <begin position="50"/>
        <end position="59"/>
    </location>
</feature>
<evidence type="ECO:0000259" key="13">
    <source>
        <dbReference type="PROSITE" id="PS50004"/>
    </source>
</evidence>
<feature type="compositionally biased region" description="Acidic residues" evidence="11">
    <location>
        <begin position="1129"/>
        <end position="1149"/>
    </location>
</feature>
<feature type="transmembrane region" description="Helical" evidence="12">
    <location>
        <begin position="270"/>
        <end position="290"/>
    </location>
</feature>
<dbReference type="PROSITE" id="PS50004">
    <property type="entry name" value="C2"/>
    <property type="match status" value="2"/>
</dbReference>
<dbReference type="CDD" id="cd04052">
    <property type="entry name" value="C2B_Tricalbin-like"/>
    <property type="match status" value="1"/>
</dbReference>
<dbReference type="PROSITE" id="PS51847">
    <property type="entry name" value="SMP"/>
    <property type="match status" value="1"/>
</dbReference>
<dbReference type="OMA" id="WAKFGKV"/>
<keyword evidence="16" id="KW-1185">Reference proteome</keyword>
<feature type="region of interest" description="Disordered" evidence="11">
    <location>
        <begin position="750"/>
        <end position="769"/>
    </location>
</feature>
<evidence type="ECO:0000256" key="4">
    <source>
        <dbReference type="ARBA" id="ARBA00022692"/>
    </source>
</evidence>
<name>M2USL0_COCH5</name>
<feature type="region of interest" description="Disordered" evidence="11">
    <location>
        <begin position="1223"/>
        <end position="1244"/>
    </location>
</feature>
<dbReference type="Pfam" id="PF00168">
    <property type="entry name" value="C2"/>
    <property type="match status" value="2"/>
</dbReference>
<dbReference type="STRING" id="701091.M2USL0"/>
<dbReference type="GO" id="GO:0061817">
    <property type="term" value="P:endoplasmic reticulum-plasma membrane tethering"/>
    <property type="evidence" value="ECO:0007669"/>
    <property type="project" value="InterPro"/>
</dbReference>
<evidence type="ECO:0000256" key="7">
    <source>
        <dbReference type="ARBA" id="ARBA00022989"/>
    </source>
</evidence>
<evidence type="ECO:0000256" key="3">
    <source>
        <dbReference type="ARBA" id="ARBA00022553"/>
    </source>
</evidence>
<dbReference type="AlphaFoldDB" id="M2USL0"/>
<dbReference type="GO" id="GO:0008289">
    <property type="term" value="F:lipid binding"/>
    <property type="evidence" value="ECO:0007669"/>
    <property type="project" value="UniProtKB-KW"/>
</dbReference>
<dbReference type="Pfam" id="PF25331">
    <property type="entry name" value="C2_Mug190_3rd"/>
    <property type="match status" value="1"/>
</dbReference>
<dbReference type="GO" id="GO:0006869">
    <property type="term" value="P:lipid transport"/>
    <property type="evidence" value="ECO:0007669"/>
    <property type="project" value="UniProtKB-KW"/>
</dbReference>
<dbReference type="PANTHER" id="PTHR47348">
    <property type="entry name" value="MEIOTICALLY UP-REGULATED GENE 190 PROTEIN"/>
    <property type="match status" value="1"/>
</dbReference>
<evidence type="ECO:0000256" key="12">
    <source>
        <dbReference type="SAM" id="Phobius"/>
    </source>
</evidence>
<dbReference type="InterPro" id="IPR031468">
    <property type="entry name" value="SMP_LBD"/>
</dbReference>
<keyword evidence="10 12" id="KW-0472">Membrane</keyword>
<keyword evidence="2" id="KW-0813">Transport</keyword>
<reference evidence="15 16" key="1">
    <citation type="journal article" date="2012" name="PLoS Pathog.">
        <title>Diverse lifestyles and strategies of plant pathogenesis encoded in the genomes of eighteen Dothideomycetes fungi.</title>
        <authorList>
            <person name="Ohm R.A."/>
            <person name="Feau N."/>
            <person name="Henrissat B."/>
            <person name="Schoch C.L."/>
            <person name="Horwitz B.A."/>
            <person name="Barry K.W."/>
            <person name="Condon B.J."/>
            <person name="Copeland A.C."/>
            <person name="Dhillon B."/>
            <person name="Glaser F."/>
            <person name="Hesse C.N."/>
            <person name="Kosti I."/>
            <person name="LaButti K."/>
            <person name="Lindquist E.A."/>
            <person name="Lucas S."/>
            <person name="Salamov A.A."/>
            <person name="Bradshaw R.E."/>
            <person name="Ciuffetti L."/>
            <person name="Hamelin R.C."/>
            <person name="Kema G.H.J."/>
            <person name="Lawrence C."/>
            <person name="Scott J.A."/>
            <person name="Spatafora J.W."/>
            <person name="Turgeon B.G."/>
            <person name="de Wit P.J.G.M."/>
            <person name="Zhong S."/>
            <person name="Goodwin S.B."/>
            <person name="Grigoriev I.V."/>
        </authorList>
    </citation>
    <scope>NUCLEOTIDE SEQUENCE [LARGE SCALE GENOMIC DNA]</scope>
    <source>
        <strain evidence="16">C5 / ATCC 48332 / race O</strain>
    </source>
</reference>
<comment type="subcellular location">
    <subcellularLocation>
        <location evidence="1">Endoplasmic reticulum membrane</location>
    </subcellularLocation>
</comment>
<evidence type="ECO:0000256" key="11">
    <source>
        <dbReference type="SAM" id="MobiDB-lite"/>
    </source>
</evidence>
<feature type="domain" description="C2" evidence="13">
    <location>
        <begin position="772"/>
        <end position="906"/>
    </location>
</feature>
<keyword evidence="8" id="KW-0445">Lipid transport</keyword>
<dbReference type="CDD" id="cd21676">
    <property type="entry name" value="SMP_Mug190"/>
    <property type="match status" value="1"/>
</dbReference>
<dbReference type="InterPro" id="IPR037765">
    <property type="entry name" value="C2B_Tricalbin"/>
</dbReference>
<keyword evidence="4 12" id="KW-0812">Transmembrane</keyword>
<evidence type="ECO:0000256" key="5">
    <source>
        <dbReference type="ARBA" id="ARBA00022737"/>
    </source>
</evidence>
<dbReference type="SUPFAM" id="SSF49562">
    <property type="entry name" value="C2 domain (Calcium/lipid-binding domain, CaLB)"/>
    <property type="match status" value="2"/>
</dbReference>
<organism evidence="15 16">
    <name type="scientific">Cochliobolus heterostrophus (strain C5 / ATCC 48332 / race O)</name>
    <name type="common">Southern corn leaf blight fungus</name>
    <name type="synonym">Bipolaris maydis</name>
    <dbReference type="NCBI Taxonomy" id="701091"/>
    <lineage>
        <taxon>Eukaryota</taxon>
        <taxon>Fungi</taxon>
        <taxon>Dikarya</taxon>
        <taxon>Ascomycota</taxon>
        <taxon>Pezizomycotina</taxon>
        <taxon>Dothideomycetes</taxon>
        <taxon>Pleosporomycetidae</taxon>
        <taxon>Pleosporales</taxon>
        <taxon>Pleosporineae</taxon>
        <taxon>Pleosporaceae</taxon>
        <taxon>Bipolaris</taxon>
    </lineage>
</organism>
<evidence type="ECO:0000256" key="1">
    <source>
        <dbReference type="ARBA" id="ARBA00004586"/>
    </source>
</evidence>
<keyword evidence="5" id="KW-0677">Repeat</keyword>
<dbReference type="HOGENOM" id="CLU_002125_3_0_1"/>
<dbReference type="InterPro" id="IPR057349">
    <property type="entry name" value="C2_Mug190_3rd"/>
</dbReference>
<accession>M2USL0</accession>
<evidence type="ECO:0000313" key="16">
    <source>
        <dbReference type="Proteomes" id="UP000016936"/>
    </source>
</evidence>
<feature type="region of interest" description="Disordered" evidence="11">
    <location>
        <begin position="171"/>
        <end position="222"/>
    </location>
</feature>
<keyword evidence="7 12" id="KW-1133">Transmembrane helix</keyword>
<dbReference type="EMBL" id="KB445577">
    <property type="protein sequence ID" value="EMD90848.1"/>
    <property type="molecule type" value="Genomic_DNA"/>
</dbReference>
<keyword evidence="9" id="KW-0446">Lipid-binding</keyword>
<dbReference type="eggNOG" id="KOG1012">
    <property type="taxonomic scope" value="Eukaryota"/>
</dbReference>
<evidence type="ECO:0000256" key="2">
    <source>
        <dbReference type="ARBA" id="ARBA00022448"/>
    </source>
</evidence>
<dbReference type="OrthoDB" id="419768at2759"/>
<sequence>MSGVDDVDAQHRDYRRPHNAHNPIPTVQKYREEKQRRQQAYGNPDGEGNEPSKRDRLGDAVDVFRFGRDVEPANDGNGPYAATNKNLPQDDEIAEDHAGKTVPSNDQRDAPQDMDDEQEVEDTTEGGLKSANPRKARKQMKHFKADGTERLVTDPITHLPIKVHDFTDRELKSTAKNSSPPGFDPRTATGTDAIDKSDEQLQVESHESQEAHAGMEVLFPPPSFDRTRDEISTVYMHAVTIGVGAAAVSLMLVNALFWPTRHSTGWTRQLLKLAELSTMAMVSGAIVMFMRQWSENKIKNVWDVEVWRAERKRGQELAKTETAESTQWLNSLFTSVWPLINPDLFTSISDTLEDVMQASLPSMVRMVAVEDIGQGSEALRILGVRWLPTGAAARSVGADGNLKSSNEEKNDRTVPDDGEGQDEIPGHDTMEAEDGDFVNLEIAFAYRPSTGQGVKTRAKHAHLLLAFYLPGNVKLPVWVDLAGMVGVMRFRLQLCPDPPFFSICTMSFMGQPKVTLSCVPLIKKGPNLMDVPLISKFVQSSMDAALAEYVAPKSLTLDLKDMMMGDDFKKDTVAQGVIMVHIKHAFDFKEGDTKIGPWGGSADPYVSVGWAKFGKPLWSTRVLKSNMEPHWDEWCFVCVTRDELNVDEKLRLQLWDSDRMTADDDLGRIELDLKDLMKSNETNGRMHDREDGFHALKAGQGMPGKLSWSVGYFSKTRITDDQLTMQEEDPNVKSIQQLKDKVYKEAEGKLREASEDHRKEVEQQKAEDFKSRQDELIIASPPSEDYPSGILSIQIHQITGLELETLNKHKASAEATDEEEEGDDLPSAYCNIIVNHKKVFKTRTKPKNSKPFFNAGCERFIRDVRNTEVHIAVRDARVHEDDALLGIVYLPLERVFKERSQINSIFPLAGGNGYGRMRVSMVFRSVQVQLPRELRGWDYGTVDIKPYIKGVDVPSDIGPLRLKVRTPLDHGKLHSRGRKGHVRSEDGQPVWTTRKSRPIRLPVRARYCAPLIFEFRQDATLRDRTHAFCIFWLKDIPDNEEQTKRLTIWKGDLKLAEDNVLDSYGEKVGEIEVTLTMWSGLSGYHEKVAKGDKHLINVMEVLDTCNDQEWTNWEESDGSEKPGINDNKETEEDSSDSSDSSDDEEDEHEEDAKDDCGNMVPDFLQKHRKTDSKMSEDGGRGPITQLKEYKASQKTLHRKNRGIMQRKGPRTLAWMKHVGDRGKRKMGHIFHHHERNGDEIETEV</sequence>
<dbReference type="PANTHER" id="PTHR47348:SF2">
    <property type="entry name" value="MEIOTICALLY UP-REGULATED 190 PROTEIN"/>
    <property type="match status" value="1"/>
</dbReference>
<evidence type="ECO:0008006" key="17">
    <source>
        <dbReference type="Google" id="ProtNLM"/>
    </source>
</evidence>
<feature type="domain" description="SMP-LTD" evidence="14">
    <location>
        <begin position="322"/>
        <end position="560"/>
    </location>
</feature>
<feature type="compositionally biased region" description="Basic and acidic residues" evidence="11">
    <location>
        <begin position="193"/>
        <end position="210"/>
    </location>
</feature>
<feature type="compositionally biased region" description="Acidic residues" evidence="11">
    <location>
        <begin position="112"/>
        <end position="124"/>
    </location>
</feature>
<keyword evidence="3" id="KW-0597">Phosphoprotein</keyword>
<dbReference type="InterPro" id="IPR037767">
    <property type="entry name" value="C2A_Mug190-like"/>
</dbReference>
<dbReference type="GO" id="GO:0005789">
    <property type="term" value="C:endoplasmic reticulum membrane"/>
    <property type="evidence" value="ECO:0007669"/>
    <property type="project" value="UniProtKB-SubCell"/>
</dbReference>
<dbReference type="Proteomes" id="UP000016936">
    <property type="component" value="Unassembled WGS sequence"/>
</dbReference>
<feature type="compositionally biased region" description="Basic residues" evidence="11">
    <location>
        <begin position="1223"/>
        <end position="1234"/>
    </location>
</feature>
<protein>
    <recommendedName>
        <fullName evidence="17">C2 domain-containing protein</fullName>
    </recommendedName>
</protein>
<dbReference type="InterPro" id="IPR035892">
    <property type="entry name" value="C2_domain_sf"/>
</dbReference>
<dbReference type="SMART" id="SM00239">
    <property type="entry name" value="C2"/>
    <property type="match status" value="2"/>
</dbReference>
<proteinExistence type="predicted"/>
<evidence type="ECO:0000256" key="8">
    <source>
        <dbReference type="ARBA" id="ARBA00023055"/>
    </source>
</evidence>
<evidence type="ECO:0000313" key="15">
    <source>
        <dbReference type="EMBL" id="EMD90848.1"/>
    </source>
</evidence>
<feature type="region of interest" description="Disordered" evidence="11">
    <location>
        <begin position="1109"/>
        <end position="1211"/>
    </location>
</feature>
<dbReference type="Pfam" id="PF25669">
    <property type="entry name" value="SMP_MUG190-like"/>
    <property type="match status" value="1"/>
</dbReference>
<dbReference type="Gene3D" id="2.60.40.150">
    <property type="entry name" value="C2 domain"/>
    <property type="match status" value="2"/>
</dbReference>
<evidence type="ECO:0000259" key="14">
    <source>
        <dbReference type="PROSITE" id="PS51847"/>
    </source>
</evidence>
<evidence type="ECO:0000256" key="6">
    <source>
        <dbReference type="ARBA" id="ARBA00022824"/>
    </source>
</evidence>
<dbReference type="CDD" id="cd04041">
    <property type="entry name" value="C2A_fungal"/>
    <property type="match status" value="1"/>
</dbReference>
<keyword evidence="6" id="KW-0256">Endoplasmic reticulum</keyword>
<evidence type="ECO:0000256" key="10">
    <source>
        <dbReference type="ARBA" id="ARBA00023136"/>
    </source>
</evidence>